<dbReference type="InterPro" id="IPR031248">
    <property type="entry name" value="RNF213"/>
</dbReference>
<proteinExistence type="predicted"/>
<accession>A0ABY7EB90</accession>
<dbReference type="EMBL" id="CP111017">
    <property type="protein sequence ID" value="WAR07273.1"/>
    <property type="molecule type" value="Genomic_DNA"/>
</dbReference>
<dbReference type="PANTHER" id="PTHR22605:SF16">
    <property type="entry name" value="E3 UBIQUITIN-PROTEIN LIGASE RNF213"/>
    <property type="match status" value="1"/>
</dbReference>
<protein>
    <submittedName>
        <fullName evidence="1">R213A-like protein</fullName>
    </submittedName>
</protein>
<keyword evidence="2" id="KW-1185">Reference proteome</keyword>
<reference evidence="1" key="1">
    <citation type="submission" date="2022-11" db="EMBL/GenBank/DDBJ databases">
        <title>Centuries of genome instability and evolution in soft-shell clam transmissible cancer (bioRxiv).</title>
        <authorList>
            <person name="Hart S.F.M."/>
            <person name="Yonemitsu M.A."/>
            <person name="Giersch R.M."/>
            <person name="Beal B.F."/>
            <person name="Arriagada G."/>
            <person name="Davis B.W."/>
            <person name="Ostrander E.A."/>
            <person name="Goff S.P."/>
            <person name="Metzger M.J."/>
        </authorList>
    </citation>
    <scope>NUCLEOTIDE SEQUENCE</scope>
    <source>
        <strain evidence="1">MELC-2E11</strain>
        <tissue evidence="1">Siphon/mantle</tissue>
    </source>
</reference>
<dbReference type="PANTHER" id="PTHR22605">
    <property type="entry name" value="RZ-TYPE DOMAIN-CONTAINING PROTEIN"/>
    <property type="match status" value="1"/>
</dbReference>
<evidence type="ECO:0000313" key="1">
    <source>
        <dbReference type="EMBL" id="WAR07273.1"/>
    </source>
</evidence>
<evidence type="ECO:0000313" key="2">
    <source>
        <dbReference type="Proteomes" id="UP001164746"/>
    </source>
</evidence>
<organism evidence="1 2">
    <name type="scientific">Mya arenaria</name>
    <name type="common">Soft-shell clam</name>
    <dbReference type="NCBI Taxonomy" id="6604"/>
    <lineage>
        <taxon>Eukaryota</taxon>
        <taxon>Metazoa</taxon>
        <taxon>Spiralia</taxon>
        <taxon>Lophotrochozoa</taxon>
        <taxon>Mollusca</taxon>
        <taxon>Bivalvia</taxon>
        <taxon>Autobranchia</taxon>
        <taxon>Heteroconchia</taxon>
        <taxon>Euheterodonta</taxon>
        <taxon>Imparidentia</taxon>
        <taxon>Neoheterodontei</taxon>
        <taxon>Myida</taxon>
        <taxon>Myoidea</taxon>
        <taxon>Myidae</taxon>
        <taxon>Mya</taxon>
    </lineage>
</organism>
<dbReference type="Proteomes" id="UP001164746">
    <property type="component" value="Chromosome 6"/>
</dbReference>
<name>A0ABY7EB90_MYAAR</name>
<dbReference type="InterPro" id="IPR027417">
    <property type="entry name" value="P-loop_NTPase"/>
</dbReference>
<dbReference type="Gene3D" id="3.40.50.300">
    <property type="entry name" value="P-loop containing nucleotide triphosphate hydrolases"/>
    <property type="match status" value="2"/>
</dbReference>
<gene>
    <name evidence="1" type="ORF">MAR_017231</name>
</gene>
<sequence length="2651" mass="303817">MRMYEEAHFVHPVFNFFPDSTCRSPDESLQIYSGRKSVQDFMPNDQLFDEQQFRSPVFQRTFQYLLRLDERKSLESVRPSEAEGDPKTCLDVLLRHCGVRDPSWSELHHFVWFLNTQLVDFEQNQFVSLAAAEDLPGFATFVLRFLIQMSRDFSTRSLNMSEESPGMIHQGAMETEDEDQLELYQMRRTWESSPHPYLFFNSDRFTFTFLGFYIDRNTGNLVDQQTNRILEQGIMGQNLYDSLVRNQAPIREDFDTLPRDQKIMKLCSIMGVEFPHDPDSTYELTTDNVKKIMAIYMRFRCDIPVIIMGETGCGKTRLIKFMCELQSPPGVDVKNMKLMKVHGGTTNEDIKRKVNEAEIAARENIENYGRQMYTVLFFDEANTTEAIGLIKEIMCDKSIAGKRLALCENLKIVAACNPYRKHTDELIKKLEQAGLGYHVDADETTDRLGRVPMRRLVYRVQPLPQSLMPLVWDFGQLNTKVEELYIRQMVRRYVNDDRLPNIPNLIEVISRILTVSQDYMRAQKDECSFVSLRDVERVLAVMSWFYVQGMDGGWLFEDKDRIVGLDNITRSLILALGVCYHACLKTRQQYRQVIAGHFRQPCSLQGGETQILDEIERCQEIFLDNVSLEDNIARNTALKENVFMMVVCIELRIPLFLVGKPGSSKSLAKTIVSDAMQGNSAKHKLFRLLKQVQMVSFQCSPLSTPDGIVGTFRQCAQFQKDKDLQTFVSAVVLDEVGLAEDSPRMPLKTLHPLLEDGCQGDEKPEPFMKVAFIGISNWALDPAKMNRGILVQREVPDLEELQNSARGICGSSEDLGNLMESLIKPLSKSYLDVFAQATQKMREFFGLRDFYSLVKMVYSFVEKSKQPPTWYEMLHAIRRNFGGLDQVNPEEIFRHHLARVISYSTEQLLQTKGNEIRPITIFGSSFRSDQEYTQVCRNINKIKVCMETGNTVVLLNLDNLYESLYDALNQYYVYFGGERYVDLGLGTHRVKCPVHKHFRLIVVAEKQTVYKKFPIPLINRLEKHFLTVNTILNESQQQLVVALEKWASEFASQSYGSSFTQRNTQRVIKVGDVFIGFHKDTCSAIILDVSQEYPDKQEIEVTTHNKLLASVHKQDISLELGIDVDRIILLETLSSFDTEQQFTNRVQQHLQSVGTDESLMLIQCDSGDVNSNLIACARYIVMDEYEKAREDLRAPVHAIFIVQLPRKAGGCFTGFQCGRWHSAHIDDLCPESTQMPDIQDLQGKTVSSIFHNVVRKQSPPCDVDTDQGEEMDWTANGTSDTLQNDLNSQIGDGSNKGEDVMDIDAELNTPILEVRKDLAEHQRQAVLKTIISKVSPILAGIIAYLDTNRNLDLIHSDVAWKQLLWTTVLNTEEATQLQFSDFQSPKRRSDLGEMLVMTTGREGHMFSACLPFSWTMIQMIADILHEILPSDEEFDDGPSRIVHEQDRKVALCSKIVAARPMGKILNQLVDGIQEASEEKQHALVFAIVEEYIQDFVHTIVHGKTMEICEVTNSMGCLIQTLTCVHIAYESLALRLAYFRSMNGVWPQCSSVILEIKKTNPDHFMFKEREFTFSALCLLIENLNPKTQELNDEVQRGNWLHKVHLYRPVVEKVLNLHLEDPALYGNHSEPSIRRAKSTWGRVIVMKLFIEHVCKKDGRVAITIKYCMPLWKILGEETNMKERKSFEGVEKFLKTCNQSALKTFNGAEITCCNCERKLEGPPVTLPCKNKDVLCDACLRGMKALEQDVCPKCHENLGTDWQPLHKDEKSKERHQLIEYQKRCNAFFMDVVAQLCFSDGQPPSRNVLEKLLGYVTCSARDGQLRFTKNLTIFETGLDPNPVFSEEEFVKESLKGYIEQAQSFFRDEQNLDTMLQQWHRQHTHSWSYIICLLETAGESLVDNQLSIEKLYSIARTRVGLSQAARVIVNIVNAGTELQKLTTEQRNVIASAKRLCMASLLKWPKIFLVKHLCRCYGIDVYQSICRHRTTLLRWIVIEELERDQTQEVSDRYVVCGDGYVAIREAVSQVILGEDISTLENQVQELRTTGGRVDTYLQLAVHREITCSYSLQKIATFLEATQSQQNTPILRLMMSNELEPQHLVTIQGSDTRRQGLQCLIVHCMTVLSQLNGDRTLLYLLLAMIRGEQDIRGMFLPTMPQDDFAEIQEAMLANRGAENPMVSIVCPDIEEGNIQQFLWEHIETDIGYLHRALGRSVDDVLLLMHCVIQNIMVKHNEGSNPLMCVLYETDNQQQAESPYQLEEIPRVWRYRTPLSIEHMRQDLETRNPSGNDRLPVLRLFFKQDHILQAIQFIPSIIGLQRILLQKFQKKLDKAEANTILVKDMIKDQLAGPDTEKFLQDFGHAWDITRKLLELYVCTTEFGSIVVPKHQCVEPVSMETPLSVFLPSSTETGLCSYAMLDLRSTSIQTVAPLEVTSAHLISYNPEQDILPLVLANCQYTFEMGKGTKIEYDFAGLERQIMDRFLFSKSRIDMGYYLQQTLGLAVKTQISEEIKNLPELCRFLDNLDIAISFLKTAGGQQSDNLSTFMVETLQLEHAMTSQKEVFETLLERYHEELSEELQKSLGGYMKTLSVDKLSGILEILHQFMLLRIARRENTSDEDYIDTAENKLGEELLAFVEIMENPCIDTISKKLYLMYMPY</sequence>
<dbReference type="SUPFAM" id="SSF52540">
    <property type="entry name" value="P-loop containing nucleoside triphosphate hydrolases"/>
    <property type="match status" value="2"/>
</dbReference>